<dbReference type="Proteomes" id="UP000567922">
    <property type="component" value="Unassembled WGS sequence"/>
</dbReference>
<dbReference type="PROSITE" id="PS51257">
    <property type="entry name" value="PROKAR_LIPOPROTEIN"/>
    <property type="match status" value="1"/>
</dbReference>
<feature type="domain" description="ABC-type glycine betaine transport system substrate-binding" evidence="2">
    <location>
        <begin position="38"/>
        <end position="297"/>
    </location>
</feature>
<feature type="chain" id="PRO_5038657689" evidence="1">
    <location>
        <begin position="24"/>
        <end position="300"/>
    </location>
</feature>
<comment type="caution">
    <text evidence="3">The sequence shown here is derived from an EMBL/GenBank/DDBJ whole genome shotgun (WGS) entry which is preliminary data.</text>
</comment>
<organism evidence="3 4">
    <name type="scientific">Hoyosella altamirensis</name>
    <dbReference type="NCBI Taxonomy" id="616997"/>
    <lineage>
        <taxon>Bacteria</taxon>
        <taxon>Bacillati</taxon>
        <taxon>Actinomycetota</taxon>
        <taxon>Actinomycetes</taxon>
        <taxon>Mycobacteriales</taxon>
        <taxon>Hoyosellaceae</taxon>
        <taxon>Hoyosella</taxon>
    </lineage>
</organism>
<sequence length="300" mass="32054">MMKRTGRLVAALTISALALTACSGEPGDPLATDGPSGQVVVGSANFPENVLLAEIYAQALEAEGTTVRRQYNIGSREIYFGQVERGAISVLPEYNGALLAYVDDGSDARTTDEINEELRAALPEALTILDSAPAENKDSLVVTEETADEFELSSIEDLAPVAAEMRIGAAPEFRDRQQGLVGLDEVYGIEFGEFVPTDNSGPITISSLERGDIDVANIYSTDPSLTTRPFVSLDDPEAVFGSQNVTPLAGAEALDEQSISVLNDVSARLTTEVLTELLSQVVVERRDVDEVAREWLESAG</sequence>
<dbReference type="Gene3D" id="3.40.190.10">
    <property type="entry name" value="Periplasmic binding protein-like II"/>
    <property type="match status" value="1"/>
</dbReference>
<keyword evidence="1" id="KW-0732">Signal</keyword>
<dbReference type="InterPro" id="IPR007210">
    <property type="entry name" value="ABC_Gly_betaine_transp_sub-bd"/>
</dbReference>
<reference evidence="3 4" key="1">
    <citation type="submission" date="2020-08" db="EMBL/GenBank/DDBJ databases">
        <title>Sequencing the genomes of 1000 actinobacteria strains.</title>
        <authorList>
            <person name="Klenk H.-P."/>
        </authorList>
    </citation>
    <scope>NUCLEOTIDE SEQUENCE [LARGE SCALE GENOMIC DNA]</scope>
    <source>
        <strain evidence="3 4">DSM 45258</strain>
    </source>
</reference>
<dbReference type="SUPFAM" id="SSF53850">
    <property type="entry name" value="Periplasmic binding protein-like II"/>
    <property type="match status" value="1"/>
</dbReference>
<protein>
    <submittedName>
        <fullName evidence="3">Osmoprotectant transport system substrate-binding protein</fullName>
    </submittedName>
</protein>
<keyword evidence="4" id="KW-1185">Reference proteome</keyword>
<name>A0A839RLN4_9ACTN</name>
<dbReference type="EMBL" id="JACHWS010000001">
    <property type="protein sequence ID" value="MBB3037209.1"/>
    <property type="molecule type" value="Genomic_DNA"/>
</dbReference>
<feature type="signal peptide" evidence="1">
    <location>
        <begin position="1"/>
        <end position="23"/>
    </location>
</feature>
<dbReference type="GO" id="GO:0043190">
    <property type="term" value="C:ATP-binding cassette (ABC) transporter complex"/>
    <property type="evidence" value="ECO:0007669"/>
    <property type="project" value="InterPro"/>
</dbReference>
<evidence type="ECO:0000259" key="2">
    <source>
        <dbReference type="Pfam" id="PF04069"/>
    </source>
</evidence>
<gene>
    <name evidence="3" type="ORF">FHU29_001643</name>
</gene>
<evidence type="ECO:0000313" key="4">
    <source>
        <dbReference type="Proteomes" id="UP000567922"/>
    </source>
</evidence>
<dbReference type="Pfam" id="PF04069">
    <property type="entry name" value="OpuAC"/>
    <property type="match status" value="1"/>
</dbReference>
<evidence type="ECO:0000256" key="1">
    <source>
        <dbReference type="SAM" id="SignalP"/>
    </source>
</evidence>
<dbReference type="AlphaFoldDB" id="A0A839RLN4"/>
<dbReference type="Gene3D" id="3.40.190.120">
    <property type="entry name" value="Osmoprotection protein (prox), domain 2"/>
    <property type="match status" value="1"/>
</dbReference>
<proteinExistence type="predicted"/>
<dbReference type="GO" id="GO:0022857">
    <property type="term" value="F:transmembrane transporter activity"/>
    <property type="evidence" value="ECO:0007669"/>
    <property type="project" value="InterPro"/>
</dbReference>
<accession>A0A839RLN4</accession>
<evidence type="ECO:0000313" key="3">
    <source>
        <dbReference type="EMBL" id="MBB3037209.1"/>
    </source>
</evidence>
<dbReference type="CDD" id="cd13606">
    <property type="entry name" value="PBP2_ProX_like"/>
    <property type="match status" value="1"/>
</dbReference>